<dbReference type="Pfam" id="PF04542">
    <property type="entry name" value="Sigma70_r2"/>
    <property type="match status" value="1"/>
</dbReference>
<dbReference type="InterPro" id="IPR039425">
    <property type="entry name" value="RNA_pol_sigma-70-like"/>
</dbReference>
<keyword evidence="1" id="KW-0805">Transcription regulation</keyword>
<dbReference type="Gene3D" id="1.10.1740.10">
    <property type="match status" value="1"/>
</dbReference>
<keyword evidence="2" id="KW-0731">Sigma factor</keyword>
<accession>A0AB73LZ38</accession>
<dbReference type="InterPro" id="IPR013325">
    <property type="entry name" value="RNA_pol_sigma_r2"/>
</dbReference>
<reference evidence="6 7" key="1">
    <citation type="submission" date="2017-01" db="EMBL/GenBank/DDBJ databases">
        <title>Comparative genomic analysis of Brazilian Leptospira santarosai.</title>
        <authorList>
            <person name="Moreno L.Z."/>
            <person name="Miraglia F."/>
            <person name="Kremer F.S."/>
            <person name="Eslabao M.R."/>
            <person name="Lilenbaum W."/>
            <person name="Dellagostin O.A."/>
            <person name="Moreno A.M."/>
        </authorList>
    </citation>
    <scope>NUCLEOTIDE SEQUENCE [LARGE SCALE GENOMIC DNA]</scope>
    <source>
        <strain evidence="6 7">M52/8-19</strain>
    </source>
</reference>
<evidence type="ECO:0000313" key="6">
    <source>
        <dbReference type="EMBL" id="ONF94456.1"/>
    </source>
</evidence>
<sequence length="274" mass="31873">MDLKFIRRAIEGDRPALEKLLERHQGWIYNFCRSMMLNPLDAEDATQEVLIKIALNLSKYDERIASFPTWVKKITTNHVLNMKKKKMEEVIENFEWYGNGLDSVPFQEMSLEERSQPETRLLIEESKVGCIMGMLLCLNREQRIVLILGEIMGLPDRIGAEILDITKVSFRQKLARARRDLYNFMDQKCGLINQNNPCRCHRKTKGFIEAGWVNPKQIQFSGTRLKKIKEAAPGKSKIFDEFCQAGYTDLLRMNPYFETPKELLSKVLHSLEIV</sequence>
<dbReference type="Gene3D" id="1.10.10.10">
    <property type="entry name" value="Winged helix-like DNA-binding domain superfamily/Winged helix DNA-binding domain"/>
    <property type="match status" value="1"/>
</dbReference>
<keyword evidence="3" id="KW-0238">DNA-binding</keyword>
<evidence type="ECO:0000313" key="7">
    <source>
        <dbReference type="Proteomes" id="UP000189337"/>
    </source>
</evidence>
<dbReference type="NCBIfam" id="TIGR02937">
    <property type="entry name" value="sigma70-ECF"/>
    <property type="match status" value="1"/>
</dbReference>
<dbReference type="InterPro" id="IPR007627">
    <property type="entry name" value="RNA_pol_sigma70_r2"/>
</dbReference>
<dbReference type="GO" id="GO:0006352">
    <property type="term" value="P:DNA-templated transcription initiation"/>
    <property type="evidence" value="ECO:0007669"/>
    <property type="project" value="InterPro"/>
</dbReference>
<organism evidence="6 7">
    <name type="scientific">Leptospira santarosai</name>
    <dbReference type="NCBI Taxonomy" id="28183"/>
    <lineage>
        <taxon>Bacteria</taxon>
        <taxon>Pseudomonadati</taxon>
        <taxon>Spirochaetota</taxon>
        <taxon>Spirochaetia</taxon>
        <taxon>Leptospirales</taxon>
        <taxon>Leptospiraceae</taxon>
        <taxon>Leptospira</taxon>
    </lineage>
</organism>
<comment type="caution">
    <text evidence="6">The sequence shown here is derived from an EMBL/GenBank/DDBJ whole genome shotgun (WGS) entry which is preliminary data.</text>
</comment>
<keyword evidence="4" id="KW-0804">Transcription</keyword>
<dbReference type="RefSeq" id="WP_004469478.1">
    <property type="nucleotide sequence ID" value="NZ_CP028370.1"/>
</dbReference>
<protein>
    <submittedName>
        <fullName evidence="6">RNA polymerase subunit sigma-70</fullName>
    </submittedName>
</protein>
<dbReference type="GO" id="GO:0016987">
    <property type="term" value="F:sigma factor activity"/>
    <property type="evidence" value="ECO:0007669"/>
    <property type="project" value="UniProtKB-KW"/>
</dbReference>
<name>A0AB73LZ38_9LEPT</name>
<feature type="domain" description="RNA polymerase sigma-70 region 2" evidence="5">
    <location>
        <begin position="20"/>
        <end position="86"/>
    </location>
</feature>
<evidence type="ECO:0000256" key="4">
    <source>
        <dbReference type="ARBA" id="ARBA00023163"/>
    </source>
</evidence>
<dbReference type="SUPFAM" id="SSF88946">
    <property type="entry name" value="Sigma2 domain of RNA polymerase sigma factors"/>
    <property type="match status" value="1"/>
</dbReference>
<proteinExistence type="predicted"/>
<dbReference type="InterPro" id="IPR036388">
    <property type="entry name" value="WH-like_DNA-bd_sf"/>
</dbReference>
<evidence type="ECO:0000256" key="3">
    <source>
        <dbReference type="ARBA" id="ARBA00023125"/>
    </source>
</evidence>
<dbReference type="InterPro" id="IPR014284">
    <property type="entry name" value="RNA_pol_sigma-70_dom"/>
</dbReference>
<evidence type="ECO:0000256" key="1">
    <source>
        <dbReference type="ARBA" id="ARBA00023015"/>
    </source>
</evidence>
<dbReference type="EMBL" id="MTSU01000002">
    <property type="protein sequence ID" value="ONF94456.1"/>
    <property type="molecule type" value="Genomic_DNA"/>
</dbReference>
<dbReference type="Proteomes" id="UP000189337">
    <property type="component" value="Unassembled WGS sequence"/>
</dbReference>
<dbReference type="AlphaFoldDB" id="A0AB73LZ38"/>
<evidence type="ECO:0000259" key="5">
    <source>
        <dbReference type="Pfam" id="PF04542"/>
    </source>
</evidence>
<dbReference type="PANTHER" id="PTHR43133:SF8">
    <property type="entry name" value="RNA POLYMERASE SIGMA FACTOR HI_1459-RELATED"/>
    <property type="match status" value="1"/>
</dbReference>
<evidence type="ECO:0000256" key="2">
    <source>
        <dbReference type="ARBA" id="ARBA00023082"/>
    </source>
</evidence>
<gene>
    <name evidence="6" type="ORF">BWD14_02910</name>
</gene>
<dbReference type="PANTHER" id="PTHR43133">
    <property type="entry name" value="RNA POLYMERASE ECF-TYPE SIGMA FACTO"/>
    <property type="match status" value="1"/>
</dbReference>
<dbReference type="GO" id="GO:0003677">
    <property type="term" value="F:DNA binding"/>
    <property type="evidence" value="ECO:0007669"/>
    <property type="project" value="UniProtKB-KW"/>
</dbReference>